<comment type="caution">
    <text evidence="1">The sequence shown here is derived from an EMBL/GenBank/DDBJ whole genome shotgun (WGS) entry which is preliminary data.</text>
</comment>
<protein>
    <submittedName>
        <fullName evidence="1">Uncharacterized protein</fullName>
    </submittedName>
</protein>
<reference evidence="1" key="2">
    <citation type="submission" date="2020-11" db="EMBL/GenBank/DDBJ databases">
        <authorList>
            <person name="McCartney M.A."/>
            <person name="Auch B."/>
            <person name="Kono T."/>
            <person name="Mallez S."/>
            <person name="Becker A."/>
            <person name="Gohl D.M."/>
            <person name="Silverstein K.A.T."/>
            <person name="Koren S."/>
            <person name="Bechman K.B."/>
            <person name="Herman A."/>
            <person name="Abrahante J.E."/>
            <person name="Garbe J."/>
        </authorList>
    </citation>
    <scope>NUCLEOTIDE SEQUENCE</scope>
    <source>
        <strain evidence="1">Duluth1</strain>
        <tissue evidence="1">Whole animal</tissue>
    </source>
</reference>
<accession>A0A9D4FYP5</accession>
<evidence type="ECO:0000313" key="2">
    <source>
        <dbReference type="Proteomes" id="UP000828390"/>
    </source>
</evidence>
<dbReference type="EMBL" id="JAIWYP010000006">
    <property type="protein sequence ID" value="KAH3807398.1"/>
    <property type="molecule type" value="Genomic_DNA"/>
</dbReference>
<proteinExistence type="predicted"/>
<keyword evidence="2" id="KW-1185">Reference proteome</keyword>
<sequence>MVRQKNFISQGNATVFGEENMATSGESLKIYYDCKVRSPDGPMMTSQWMKRKTQEHLFKTRSTFENFDSDWKS</sequence>
<evidence type="ECO:0000313" key="1">
    <source>
        <dbReference type="EMBL" id="KAH3807398.1"/>
    </source>
</evidence>
<name>A0A9D4FYP5_DREPO</name>
<reference evidence="1" key="1">
    <citation type="journal article" date="2019" name="bioRxiv">
        <title>The Genome of the Zebra Mussel, Dreissena polymorpha: A Resource for Invasive Species Research.</title>
        <authorList>
            <person name="McCartney M.A."/>
            <person name="Auch B."/>
            <person name="Kono T."/>
            <person name="Mallez S."/>
            <person name="Zhang Y."/>
            <person name="Obille A."/>
            <person name="Becker A."/>
            <person name="Abrahante J.E."/>
            <person name="Garbe J."/>
            <person name="Badalamenti J.P."/>
            <person name="Herman A."/>
            <person name="Mangelson H."/>
            <person name="Liachko I."/>
            <person name="Sullivan S."/>
            <person name="Sone E.D."/>
            <person name="Koren S."/>
            <person name="Silverstein K.A.T."/>
            <person name="Beckman K.B."/>
            <person name="Gohl D.M."/>
        </authorList>
    </citation>
    <scope>NUCLEOTIDE SEQUENCE</scope>
    <source>
        <strain evidence="1">Duluth1</strain>
        <tissue evidence="1">Whole animal</tissue>
    </source>
</reference>
<dbReference type="AlphaFoldDB" id="A0A9D4FYP5"/>
<organism evidence="1 2">
    <name type="scientific">Dreissena polymorpha</name>
    <name type="common">Zebra mussel</name>
    <name type="synonym">Mytilus polymorpha</name>
    <dbReference type="NCBI Taxonomy" id="45954"/>
    <lineage>
        <taxon>Eukaryota</taxon>
        <taxon>Metazoa</taxon>
        <taxon>Spiralia</taxon>
        <taxon>Lophotrochozoa</taxon>
        <taxon>Mollusca</taxon>
        <taxon>Bivalvia</taxon>
        <taxon>Autobranchia</taxon>
        <taxon>Heteroconchia</taxon>
        <taxon>Euheterodonta</taxon>
        <taxon>Imparidentia</taxon>
        <taxon>Neoheterodontei</taxon>
        <taxon>Myida</taxon>
        <taxon>Dreissenoidea</taxon>
        <taxon>Dreissenidae</taxon>
        <taxon>Dreissena</taxon>
    </lineage>
</organism>
<dbReference type="Proteomes" id="UP000828390">
    <property type="component" value="Unassembled WGS sequence"/>
</dbReference>
<gene>
    <name evidence="1" type="ORF">DPMN_135738</name>
</gene>